<keyword evidence="3" id="KW-1185">Reference proteome</keyword>
<proteinExistence type="predicted"/>
<name>A0ABR4CLW1_9HELO</name>
<gene>
    <name evidence="2" type="ORF">VTL71DRAFT_13227</name>
</gene>
<keyword evidence="1" id="KW-1133">Transmembrane helix</keyword>
<evidence type="ECO:0000313" key="3">
    <source>
        <dbReference type="Proteomes" id="UP001595075"/>
    </source>
</evidence>
<reference evidence="2 3" key="1">
    <citation type="journal article" date="2024" name="Commun. Biol.">
        <title>Comparative genomic analysis of thermophilic fungi reveals convergent evolutionary adaptations and gene losses.</title>
        <authorList>
            <person name="Steindorff A.S."/>
            <person name="Aguilar-Pontes M.V."/>
            <person name="Robinson A.J."/>
            <person name="Andreopoulos B."/>
            <person name="LaButti K."/>
            <person name="Kuo A."/>
            <person name="Mondo S."/>
            <person name="Riley R."/>
            <person name="Otillar R."/>
            <person name="Haridas S."/>
            <person name="Lipzen A."/>
            <person name="Grimwood J."/>
            <person name="Schmutz J."/>
            <person name="Clum A."/>
            <person name="Reid I.D."/>
            <person name="Moisan M.C."/>
            <person name="Butler G."/>
            <person name="Nguyen T.T.M."/>
            <person name="Dewar K."/>
            <person name="Conant G."/>
            <person name="Drula E."/>
            <person name="Henrissat B."/>
            <person name="Hansel C."/>
            <person name="Singer S."/>
            <person name="Hutchinson M.I."/>
            <person name="de Vries R.P."/>
            <person name="Natvig D.O."/>
            <person name="Powell A.J."/>
            <person name="Tsang A."/>
            <person name="Grigoriev I.V."/>
        </authorList>
    </citation>
    <scope>NUCLEOTIDE SEQUENCE [LARGE SCALE GENOMIC DNA]</scope>
    <source>
        <strain evidence="2 3">CBS 494.80</strain>
    </source>
</reference>
<accession>A0ABR4CLW1</accession>
<sequence length="221" mass="24356">MGNSTAQTSSLHISHDIVNGEHAEGIEMRHGQQSDVTHRTSGAQTHGERGVANLTFRVCGLLLAIIYLALFIRYHVVFHNLIIVAYIASVWCIVTDTGQIYTLCRTCTTRLPASTLITLDIFGFLLIGPFMLANFFLRPGGISIVPGDGPDVHKPLPRLESDAEISWSLSCLGITAVISLVMMIVVCCVCCQDRRRASASAHPPKFNHQFIVYYRLQSPTM</sequence>
<feature type="transmembrane region" description="Helical" evidence="1">
    <location>
        <begin position="116"/>
        <end position="137"/>
    </location>
</feature>
<feature type="transmembrane region" description="Helical" evidence="1">
    <location>
        <begin position="165"/>
        <end position="191"/>
    </location>
</feature>
<feature type="transmembrane region" description="Helical" evidence="1">
    <location>
        <begin position="82"/>
        <end position="104"/>
    </location>
</feature>
<keyword evidence="1" id="KW-0812">Transmembrane</keyword>
<feature type="transmembrane region" description="Helical" evidence="1">
    <location>
        <begin position="54"/>
        <end position="76"/>
    </location>
</feature>
<comment type="caution">
    <text evidence="2">The sequence shown here is derived from an EMBL/GenBank/DDBJ whole genome shotgun (WGS) entry which is preliminary data.</text>
</comment>
<organism evidence="2 3">
    <name type="scientific">Oculimacula yallundae</name>
    <dbReference type="NCBI Taxonomy" id="86028"/>
    <lineage>
        <taxon>Eukaryota</taxon>
        <taxon>Fungi</taxon>
        <taxon>Dikarya</taxon>
        <taxon>Ascomycota</taxon>
        <taxon>Pezizomycotina</taxon>
        <taxon>Leotiomycetes</taxon>
        <taxon>Helotiales</taxon>
        <taxon>Ploettnerulaceae</taxon>
        <taxon>Oculimacula</taxon>
    </lineage>
</organism>
<dbReference type="EMBL" id="JAZHXI010000006">
    <property type="protein sequence ID" value="KAL2070201.1"/>
    <property type="molecule type" value="Genomic_DNA"/>
</dbReference>
<protein>
    <submittedName>
        <fullName evidence="2">Uncharacterized protein</fullName>
    </submittedName>
</protein>
<evidence type="ECO:0000313" key="2">
    <source>
        <dbReference type="EMBL" id="KAL2070201.1"/>
    </source>
</evidence>
<evidence type="ECO:0000256" key="1">
    <source>
        <dbReference type="SAM" id="Phobius"/>
    </source>
</evidence>
<keyword evidence="1" id="KW-0472">Membrane</keyword>
<dbReference type="Proteomes" id="UP001595075">
    <property type="component" value="Unassembled WGS sequence"/>
</dbReference>